<dbReference type="GO" id="GO:0000824">
    <property type="term" value="F:inositol-1,4,5,6-tetrakisphosphate 3-kinase activity"/>
    <property type="evidence" value="ECO:0007669"/>
    <property type="project" value="TreeGrafter"/>
</dbReference>
<evidence type="ECO:0000256" key="1">
    <source>
        <dbReference type="ARBA" id="ARBA00007374"/>
    </source>
</evidence>
<feature type="compositionally biased region" description="Acidic residues" evidence="5">
    <location>
        <begin position="322"/>
        <end position="337"/>
    </location>
</feature>
<dbReference type="GO" id="GO:0032958">
    <property type="term" value="P:inositol phosphate biosynthetic process"/>
    <property type="evidence" value="ECO:0007669"/>
    <property type="project" value="InterPro"/>
</dbReference>
<keyword evidence="3 4" id="KW-0418">Kinase</keyword>
<gene>
    <name evidence="6" type="ORF">PV04_08652</name>
</gene>
<dbReference type="EMBL" id="KN846961">
    <property type="protein sequence ID" value="KIW63667.1"/>
    <property type="molecule type" value="Genomic_DNA"/>
</dbReference>
<dbReference type="PANTHER" id="PTHR12400">
    <property type="entry name" value="INOSITOL POLYPHOSPHATE KINASE"/>
    <property type="match status" value="1"/>
</dbReference>
<feature type="region of interest" description="Disordered" evidence="5">
    <location>
        <begin position="308"/>
        <end position="346"/>
    </location>
</feature>
<evidence type="ECO:0000313" key="6">
    <source>
        <dbReference type="EMBL" id="KIW63667.1"/>
    </source>
</evidence>
<name>A0A0D2DMW6_9EURO</name>
<dbReference type="EC" id="2.7.-.-" evidence="4"/>
<accession>A0A0D2DMW6</accession>
<evidence type="ECO:0000256" key="3">
    <source>
        <dbReference type="ARBA" id="ARBA00022777"/>
    </source>
</evidence>
<dbReference type="Proteomes" id="UP000054266">
    <property type="component" value="Unassembled WGS sequence"/>
</dbReference>
<dbReference type="GO" id="GO:0005634">
    <property type="term" value="C:nucleus"/>
    <property type="evidence" value="ECO:0007669"/>
    <property type="project" value="TreeGrafter"/>
</dbReference>
<dbReference type="InterPro" id="IPR038286">
    <property type="entry name" value="IPK_sf"/>
</dbReference>
<dbReference type="AlphaFoldDB" id="A0A0D2DMW6"/>
<comment type="similarity">
    <text evidence="1 4">Belongs to the inositol phosphokinase (IPK) family.</text>
</comment>
<dbReference type="HOGENOM" id="CLU_042569_3_0_1"/>
<sequence>MATPQTIPASKKVAATPAESELVPFDHSAAGHEGISSNASGSLIIKPCTQAEIDFYESAKDHPLFQAHMPTFIGSLSQHEDQDAVGPLLDASHNGVAAPAGVIADPTPGLIKRATWKPSGGKKLSTGTAIVLENVASGFKHPNVLDVKLGSRLWDDDAPVGKRRKLDEVAERTTTGSLGFRVAGMKTWAGTIPEDDFKVAAAEKEHVEVKNGYKSYNKFYGQSFKAENVVHAFTAFFGGVEESNGPVAEKKVTLKQKRAGFIVQRFIRELESIQYVLENEESRMYSASVLMVYEGDEEALEGSIANEEKEDAKAADGQEHEAGEEDEDEDEDEDDEQDTKPHKIHEVRLIDFAHARWAPGEGSDENALKGIRSVLDILRSLVG</sequence>
<dbReference type="GO" id="GO:0046854">
    <property type="term" value="P:phosphatidylinositol phosphate biosynthetic process"/>
    <property type="evidence" value="ECO:0007669"/>
    <property type="project" value="TreeGrafter"/>
</dbReference>
<reference evidence="6 7" key="1">
    <citation type="submission" date="2015-01" db="EMBL/GenBank/DDBJ databases">
        <title>The Genome Sequence of Capronia semiimmersa CBS27337.</title>
        <authorList>
            <consortium name="The Broad Institute Genomics Platform"/>
            <person name="Cuomo C."/>
            <person name="de Hoog S."/>
            <person name="Gorbushina A."/>
            <person name="Stielow B."/>
            <person name="Teixiera M."/>
            <person name="Abouelleil A."/>
            <person name="Chapman S.B."/>
            <person name="Priest M."/>
            <person name="Young S.K."/>
            <person name="Wortman J."/>
            <person name="Nusbaum C."/>
            <person name="Birren B."/>
        </authorList>
    </citation>
    <scope>NUCLEOTIDE SEQUENCE [LARGE SCALE GENOMIC DNA]</scope>
    <source>
        <strain evidence="6 7">CBS 27337</strain>
    </source>
</reference>
<keyword evidence="7" id="KW-1185">Reference proteome</keyword>
<dbReference type="STRING" id="5601.A0A0D2DMW6"/>
<dbReference type="PANTHER" id="PTHR12400:SF103">
    <property type="entry name" value="INOSITOL POLYPHOSPHATE MULTIKINASE"/>
    <property type="match status" value="1"/>
</dbReference>
<dbReference type="GO" id="GO:0008440">
    <property type="term" value="F:inositol-1,4,5-trisphosphate 3-kinase activity"/>
    <property type="evidence" value="ECO:0007669"/>
    <property type="project" value="TreeGrafter"/>
</dbReference>
<keyword evidence="2 4" id="KW-0808">Transferase</keyword>
<dbReference type="SUPFAM" id="SSF56104">
    <property type="entry name" value="SAICAR synthase-like"/>
    <property type="match status" value="1"/>
</dbReference>
<proteinExistence type="inferred from homology"/>
<feature type="compositionally biased region" description="Basic and acidic residues" evidence="5">
    <location>
        <begin position="308"/>
        <end position="321"/>
    </location>
</feature>
<evidence type="ECO:0000256" key="5">
    <source>
        <dbReference type="SAM" id="MobiDB-lite"/>
    </source>
</evidence>
<protein>
    <recommendedName>
        <fullName evidence="4">Kinase</fullName>
        <ecNumber evidence="4">2.7.-.-</ecNumber>
    </recommendedName>
</protein>
<evidence type="ECO:0000256" key="2">
    <source>
        <dbReference type="ARBA" id="ARBA00022679"/>
    </source>
</evidence>
<evidence type="ECO:0000313" key="7">
    <source>
        <dbReference type="Proteomes" id="UP000054266"/>
    </source>
</evidence>
<dbReference type="GO" id="GO:0005737">
    <property type="term" value="C:cytoplasm"/>
    <property type="evidence" value="ECO:0007669"/>
    <property type="project" value="TreeGrafter"/>
</dbReference>
<organism evidence="6 7">
    <name type="scientific">Phialophora macrospora</name>
    <dbReference type="NCBI Taxonomy" id="1851006"/>
    <lineage>
        <taxon>Eukaryota</taxon>
        <taxon>Fungi</taxon>
        <taxon>Dikarya</taxon>
        <taxon>Ascomycota</taxon>
        <taxon>Pezizomycotina</taxon>
        <taxon>Eurotiomycetes</taxon>
        <taxon>Chaetothyriomycetidae</taxon>
        <taxon>Chaetothyriales</taxon>
        <taxon>Herpotrichiellaceae</taxon>
        <taxon>Phialophora</taxon>
    </lineage>
</organism>
<dbReference type="Gene3D" id="3.30.470.160">
    <property type="entry name" value="Inositol polyphosphate kinase"/>
    <property type="match status" value="1"/>
</dbReference>
<dbReference type="Pfam" id="PF03770">
    <property type="entry name" value="IPK"/>
    <property type="match status" value="1"/>
</dbReference>
<evidence type="ECO:0000256" key="4">
    <source>
        <dbReference type="RuleBase" id="RU363090"/>
    </source>
</evidence>
<dbReference type="InterPro" id="IPR005522">
    <property type="entry name" value="IPK"/>
</dbReference>